<dbReference type="EC" id="3.5.1.5" evidence="3"/>
<dbReference type="InterPro" id="IPR036461">
    <property type="entry name" value="Urease_betasu_sf"/>
</dbReference>
<dbReference type="PANTHER" id="PTHR33569:SF1">
    <property type="entry name" value="UREASE"/>
    <property type="match status" value="1"/>
</dbReference>
<name>A0A239L321_9ACTN</name>
<comment type="catalytic activity">
    <reaction evidence="2 3">
        <text>urea + 2 H2O + H(+) = hydrogencarbonate + 2 NH4(+)</text>
        <dbReference type="Rhea" id="RHEA:20557"/>
        <dbReference type="ChEBI" id="CHEBI:15377"/>
        <dbReference type="ChEBI" id="CHEBI:15378"/>
        <dbReference type="ChEBI" id="CHEBI:16199"/>
        <dbReference type="ChEBI" id="CHEBI:17544"/>
        <dbReference type="ChEBI" id="CHEBI:28938"/>
        <dbReference type="EC" id="3.5.1.5"/>
    </reaction>
</comment>
<dbReference type="RefSeq" id="WP_089327800.1">
    <property type="nucleotide sequence ID" value="NZ_FZOR01000020.1"/>
</dbReference>
<dbReference type="OrthoDB" id="9797217at2"/>
<accession>A0A239L321</accession>
<dbReference type="Proteomes" id="UP000198318">
    <property type="component" value="Unassembled WGS sequence"/>
</dbReference>
<dbReference type="EMBL" id="FZOR01000020">
    <property type="protein sequence ID" value="SNT24089.1"/>
    <property type="molecule type" value="Genomic_DNA"/>
</dbReference>
<proteinExistence type="inferred from homology"/>
<dbReference type="InterPro" id="IPR050069">
    <property type="entry name" value="Urease_subunit"/>
</dbReference>
<reference evidence="5 6" key="1">
    <citation type="submission" date="2017-06" db="EMBL/GenBank/DDBJ databases">
        <authorList>
            <person name="Kim H.J."/>
            <person name="Triplett B.A."/>
        </authorList>
    </citation>
    <scope>NUCLEOTIDE SEQUENCE [LARGE SCALE GENOMIC DNA]</scope>
    <source>
        <strain evidence="5 6">DSM 44715</strain>
    </source>
</reference>
<dbReference type="Gene3D" id="2.10.150.10">
    <property type="entry name" value="Urease, beta subunit"/>
    <property type="match status" value="1"/>
</dbReference>
<organism evidence="5 6">
    <name type="scientific">Actinomadura meyerae</name>
    <dbReference type="NCBI Taxonomy" id="240840"/>
    <lineage>
        <taxon>Bacteria</taxon>
        <taxon>Bacillati</taxon>
        <taxon>Actinomycetota</taxon>
        <taxon>Actinomycetes</taxon>
        <taxon>Streptosporangiales</taxon>
        <taxon>Thermomonosporaceae</taxon>
        <taxon>Actinomadura</taxon>
    </lineage>
</organism>
<dbReference type="CDD" id="cd00407">
    <property type="entry name" value="Urease_beta"/>
    <property type="match status" value="1"/>
</dbReference>
<dbReference type="GO" id="GO:0043419">
    <property type="term" value="P:urea catabolic process"/>
    <property type="evidence" value="ECO:0007669"/>
    <property type="project" value="UniProtKB-UniRule"/>
</dbReference>
<evidence type="ECO:0000313" key="6">
    <source>
        <dbReference type="Proteomes" id="UP000198318"/>
    </source>
</evidence>
<dbReference type="SUPFAM" id="SSF51278">
    <property type="entry name" value="Urease, beta-subunit"/>
    <property type="match status" value="1"/>
</dbReference>
<evidence type="ECO:0000256" key="3">
    <source>
        <dbReference type="HAMAP-Rule" id="MF_01954"/>
    </source>
</evidence>
<dbReference type="PANTHER" id="PTHR33569">
    <property type="entry name" value="UREASE"/>
    <property type="match status" value="1"/>
</dbReference>
<gene>
    <name evidence="3" type="primary">ureB</name>
    <name evidence="5" type="ORF">SAMN05443665_102086</name>
</gene>
<comment type="subcellular location">
    <subcellularLocation>
        <location evidence="3">Cytoplasm</location>
    </subcellularLocation>
</comment>
<dbReference type="GO" id="GO:0035550">
    <property type="term" value="C:urease complex"/>
    <property type="evidence" value="ECO:0007669"/>
    <property type="project" value="InterPro"/>
</dbReference>
<keyword evidence="6" id="KW-1185">Reference proteome</keyword>
<feature type="region of interest" description="Disordered" evidence="4">
    <location>
        <begin position="121"/>
        <end position="154"/>
    </location>
</feature>
<dbReference type="InterPro" id="IPR002019">
    <property type="entry name" value="Urease_beta-like"/>
</dbReference>
<dbReference type="FunFam" id="2.10.150.10:FF:000001">
    <property type="entry name" value="Urease subunit beta"/>
    <property type="match status" value="1"/>
</dbReference>
<dbReference type="HAMAP" id="MF_01954">
    <property type="entry name" value="Urease_beta"/>
    <property type="match status" value="1"/>
</dbReference>
<dbReference type="NCBIfam" id="NF009682">
    <property type="entry name" value="PRK13203.1"/>
    <property type="match status" value="1"/>
</dbReference>
<protein>
    <recommendedName>
        <fullName evidence="3">Urease subunit beta</fullName>
        <ecNumber evidence="3">3.5.1.5</ecNumber>
    </recommendedName>
    <alternativeName>
        <fullName evidence="3">Urea amidohydrolase subunit beta</fullName>
    </alternativeName>
</protein>
<keyword evidence="3" id="KW-0963">Cytoplasm</keyword>
<evidence type="ECO:0000256" key="2">
    <source>
        <dbReference type="ARBA" id="ARBA00047778"/>
    </source>
</evidence>
<keyword evidence="1 3" id="KW-0378">Hydrolase</keyword>
<evidence type="ECO:0000256" key="4">
    <source>
        <dbReference type="SAM" id="MobiDB-lite"/>
    </source>
</evidence>
<dbReference type="NCBIfam" id="TIGR00192">
    <property type="entry name" value="urease_beta"/>
    <property type="match status" value="1"/>
</dbReference>
<comment type="pathway">
    <text evidence="3">Nitrogen metabolism; urea degradation; CO(2) and NH(3) from urea (urease route): step 1/1.</text>
</comment>
<comment type="similarity">
    <text evidence="3">Belongs to the urease beta subunit family.</text>
</comment>
<comment type="subunit">
    <text evidence="3">Heterotrimer of UreA (gamma), UreB (beta) and UreC (alpha) subunits. Three heterotrimers associate to form the active enzyme.</text>
</comment>
<dbReference type="Pfam" id="PF00699">
    <property type="entry name" value="Urease_beta"/>
    <property type="match status" value="1"/>
</dbReference>
<dbReference type="AlphaFoldDB" id="A0A239L321"/>
<sequence length="154" mass="16681">MAEDVYIFGDGDLELNSGQRRETLTVQNTGDRAVQIGSHFHFFEVNRALSFDREKTFGMRLDIPAGTAVRFEAGDTKEIQLVEYGGGMRIVGFGGLLNGSVRSKSAREAAFSRMHEWGYLDTEAPSGDGSGNGHRAPAERGARAKAGAGRSRRG</sequence>
<evidence type="ECO:0000256" key="1">
    <source>
        <dbReference type="ARBA" id="ARBA00022801"/>
    </source>
</evidence>
<feature type="compositionally biased region" description="Low complexity" evidence="4">
    <location>
        <begin position="144"/>
        <end position="154"/>
    </location>
</feature>
<dbReference type="GO" id="GO:0009039">
    <property type="term" value="F:urease activity"/>
    <property type="evidence" value="ECO:0007669"/>
    <property type="project" value="UniProtKB-UniRule"/>
</dbReference>
<evidence type="ECO:0000313" key="5">
    <source>
        <dbReference type="EMBL" id="SNT24089.1"/>
    </source>
</evidence>
<dbReference type="UniPathway" id="UPA00258">
    <property type="reaction ID" value="UER00370"/>
</dbReference>